<keyword evidence="2 7" id="KW-0813">Transport</keyword>
<dbReference type="SUPFAM" id="SSF49464">
    <property type="entry name" value="Carboxypeptidase regulatory domain-like"/>
    <property type="match status" value="1"/>
</dbReference>
<evidence type="ECO:0000256" key="1">
    <source>
        <dbReference type="ARBA" id="ARBA00004571"/>
    </source>
</evidence>
<dbReference type="InterPro" id="IPR039426">
    <property type="entry name" value="TonB-dep_rcpt-like"/>
</dbReference>
<evidence type="ECO:0000313" key="11">
    <source>
        <dbReference type="Proteomes" id="UP000273898"/>
    </source>
</evidence>
<dbReference type="SUPFAM" id="SSF56935">
    <property type="entry name" value="Porins"/>
    <property type="match status" value="1"/>
</dbReference>
<evidence type="ECO:0000256" key="2">
    <source>
        <dbReference type="ARBA" id="ARBA00022448"/>
    </source>
</evidence>
<comment type="subcellular location">
    <subcellularLocation>
        <location evidence="1 7">Cell outer membrane</location>
        <topology evidence="1 7">Multi-pass membrane protein</topology>
    </subcellularLocation>
</comment>
<dbReference type="PROSITE" id="PS52016">
    <property type="entry name" value="TONB_DEPENDENT_REC_3"/>
    <property type="match status" value="1"/>
</dbReference>
<gene>
    <name evidence="10" type="ORF">BCL90_4119</name>
</gene>
<dbReference type="Gene3D" id="2.170.130.10">
    <property type="entry name" value="TonB-dependent receptor, plug domain"/>
    <property type="match status" value="1"/>
</dbReference>
<dbReference type="Proteomes" id="UP000273898">
    <property type="component" value="Unassembled WGS sequence"/>
</dbReference>
<dbReference type="Gene3D" id="2.60.40.1120">
    <property type="entry name" value="Carboxypeptidase-like, regulatory domain"/>
    <property type="match status" value="1"/>
</dbReference>
<feature type="transmembrane region" description="Helical" evidence="8">
    <location>
        <begin position="21"/>
        <end position="42"/>
    </location>
</feature>
<dbReference type="InterPro" id="IPR023996">
    <property type="entry name" value="TonB-dep_OMP_SusC/RagA"/>
</dbReference>
<evidence type="ECO:0000256" key="3">
    <source>
        <dbReference type="ARBA" id="ARBA00022452"/>
    </source>
</evidence>
<dbReference type="NCBIfam" id="TIGR04057">
    <property type="entry name" value="SusC_RagA_signa"/>
    <property type="match status" value="1"/>
</dbReference>
<dbReference type="NCBIfam" id="TIGR04056">
    <property type="entry name" value="OMP_RagA_SusC"/>
    <property type="match status" value="1"/>
</dbReference>
<keyword evidence="4 7" id="KW-0812">Transmembrane</keyword>
<keyword evidence="6 7" id="KW-0998">Cell outer membrane</keyword>
<dbReference type="InterPro" id="IPR012910">
    <property type="entry name" value="Plug_dom"/>
</dbReference>
<keyword evidence="3 7" id="KW-1134">Transmembrane beta strand</keyword>
<name>A0A497XSW9_9SPHI</name>
<dbReference type="Pfam" id="PF13715">
    <property type="entry name" value="CarbopepD_reg_2"/>
    <property type="match status" value="1"/>
</dbReference>
<dbReference type="Pfam" id="PF07715">
    <property type="entry name" value="Plug"/>
    <property type="match status" value="1"/>
</dbReference>
<evidence type="ECO:0000256" key="7">
    <source>
        <dbReference type="PROSITE-ProRule" id="PRU01360"/>
    </source>
</evidence>
<dbReference type="InterPro" id="IPR037066">
    <property type="entry name" value="Plug_dom_sf"/>
</dbReference>
<organism evidence="10 11">
    <name type="scientific">Pedobacter alluvionis</name>
    <dbReference type="NCBI Taxonomy" id="475253"/>
    <lineage>
        <taxon>Bacteria</taxon>
        <taxon>Pseudomonadati</taxon>
        <taxon>Bacteroidota</taxon>
        <taxon>Sphingobacteriia</taxon>
        <taxon>Sphingobacteriales</taxon>
        <taxon>Sphingobacteriaceae</taxon>
        <taxon>Pedobacter</taxon>
    </lineage>
</organism>
<dbReference type="AlphaFoldDB" id="A0A497XSW9"/>
<dbReference type="InterPro" id="IPR036942">
    <property type="entry name" value="Beta-barrel_TonB_sf"/>
</dbReference>
<dbReference type="Gene3D" id="2.40.170.20">
    <property type="entry name" value="TonB-dependent receptor, beta-barrel domain"/>
    <property type="match status" value="1"/>
</dbReference>
<comment type="caution">
    <text evidence="10">The sequence shown here is derived from an EMBL/GenBank/DDBJ whole genome shotgun (WGS) entry which is preliminary data.</text>
</comment>
<feature type="domain" description="TonB-dependent receptor plug" evidence="9">
    <location>
        <begin position="170"/>
        <end position="264"/>
    </location>
</feature>
<accession>A0A497XSW9</accession>
<proteinExistence type="inferred from homology"/>
<keyword evidence="5 7" id="KW-0472">Membrane</keyword>
<comment type="similarity">
    <text evidence="7">Belongs to the TonB-dependent receptor family.</text>
</comment>
<dbReference type="RefSeq" id="WP_244095157.1">
    <property type="nucleotide sequence ID" value="NZ_RCCK01000014.1"/>
</dbReference>
<dbReference type="InterPro" id="IPR023997">
    <property type="entry name" value="TonB-dep_OMP_SusC/RagA_CS"/>
</dbReference>
<evidence type="ECO:0000256" key="8">
    <source>
        <dbReference type="SAM" id="Phobius"/>
    </source>
</evidence>
<dbReference type="InterPro" id="IPR008969">
    <property type="entry name" value="CarboxyPept-like_regulatory"/>
</dbReference>
<evidence type="ECO:0000313" key="10">
    <source>
        <dbReference type="EMBL" id="RLJ72498.1"/>
    </source>
</evidence>
<keyword evidence="8" id="KW-1133">Transmembrane helix</keyword>
<dbReference type="EMBL" id="RCCK01000014">
    <property type="protein sequence ID" value="RLJ72498.1"/>
    <property type="molecule type" value="Genomic_DNA"/>
</dbReference>
<evidence type="ECO:0000259" key="9">
    <source>
        <dbReference type="Pfam" id="PF07715"/>
    </source>
</evidence>
<evidence type="ECO:0000256" key="5">
    <source>
        <dbReference type="ARBA" id="ARBA00023136"/>
    </source>
</evidence>
<sequence>MKFFIFSRNAGAKYHLFRQPLTMAFTILNIFFFNATAFADILSPKLRAAKKISRVFSEIVIEARENARFADWNNGIHNAQLKATGTVLDETGQPLPGATVTVKGTQTSTVTDKSGRFTLEAPDNAILIVKFLGYVAQEVAVTAQPMTIQLKAAGTDLGDIVVVGYGTQKKVDLTSAISTVNTKDLVKVPGGFQAALQGTVPGVQVTNGTIRIRGVGSINSTDPLYVVDGMIGGAVPDDNNIASIQILKDAASAAIYGSRGANGVILITTKRGQDGPVKIDYYGFAGLKDLTHKIDVLNGQQLAELINEEMYNQNPARTDYLPALSNPAAIGEGYNMMDAVMRRGGYQRHNLSVSGGSQNANFRLNGIYGTDRPVIIRDGSKNYGLQFLSDFTKGKLKVGESMSLNLSTRNWSDKNVIDAQRWSSTLPLYDPNSATGFAGAGNGTDGASPLANAYLNENNNESLSLNGNVWASYEFIPGLRYKINVGIDLNRTRTQNYNSAYSVGQYQNHDPDELNISSTQNNRWLIEHTVNYDKSFGKHNFSAVAGVTSEESKYKALNAGARALPSPDVLILGLTTSPNSKVIGSGIGQSAMYSILGRINYSYDSKYLLTFNFRRDGSANFSEKYRYGNFPSVSAGWRLSQEDFMKDVSFISDLKLRASYGALGNSDIAQYQYQRTVSFDHVWYYLNGVKVTGALPLTPSNPSVKWESQYSTDFGFDLAMFDNKLSLTVDYYNKKTEDMLVNVPISYTTGYIDNFPVLNSGSIQNRGVDVLLGYKNSSGKFTYGASANFSVVKNKVLSLGNNNEILWGNVNPSGSNVSRTAVGHSIGEFWGYTTDGLYKTSQQLDADKSFAPNARLGDIRFRDINGDKALNDQDKAFIGSPIPSFSYGFNFDVSYAASFGTLDMSMMWQGVQGNEIYNNSKYWGEGMYHYYNNFASTLNRFREADLTFVNPASGVTTFYPKNTETNIPRAVLGDPNQNLRASDRFIENGSYLRLKTLNIGYTLPANTLQRLKIDRLRVFIGGKNLLTFTKYKGFDPEVGSGDNRYNLSRGIDAITPWGLTFSNTREIFIGTQITF</sequence>
<evidence type="ECO:0000256" key="6">
    <source>
        <dbReference type="ARBA" id="ARBA00023237"/>
    </source>
</evidence>
<dbReference type="GO" id="GO:0009279">
    <property type="term" value="C:cell outer membrane"/>
    <property type="evidence" value="ECO:0007669"/>
    <property type="project" value="UniProtKB-SubCell"/>
</dbReference>
<reference evidence="10 11" key="1">
    <citation type="submission" date="2018-10" db="EMBL/GenBank/DDBJ databases">
        <title>Genomic Encyclopedia of Archaeal and Bacterial Type Strains, Phase II (KMG-II): from individual species to whole genera.</title>
        <authorList>
            <person name="Goeker M."/>
        </authorList>
    </citation>
    <scope>NUCLEOTIDE SEQUENCE [LARGE SCALE GENOMIC DNA]</scope>
    <source>
        <strain evidence="10 11">DSM 19624</strain>
    </source>
</reference>
<evidence type="ECO:0000256" key="4">
    <source>
        <dbReference type="ARBA" id="ARBA00022692"/>
    </source>
</evidence>
<protein>
    <submittedName>
        <fullName evidence="10">TonB-linked SusC/RagA family outer membrane protein</fullName>
    </submittedName>
</protein>